<evidence type="ECO:0000259" key="2">
    <source>
        <dbReference type="PROSITE" id="PS50042"/>
    </source>
</evidence>
<dbReference type="PRINTS" id="PR00103">
    <property type="entry name" value="CAMPKINASE"/>
</dbReference>
<reference evidence="3 4" key="1">
    <citation type="submission" date="2024-11" db="EMBL/GenBank/DDBJ databases">
        <title>Chromosome-level genome assembly of the freshwater bivalve Anodonta woodiana.</title>
        <authorList>
            <person name="Chen X."/>
        </authorList>
    </citation>
    <scope>NUCLEOTIDE SEQUENCE [LARGE SCALE GENOMIC DNA]</scope>
    <source>
        <strain evidence="3">MN2024</strain>
        <tissue evidence="3">Gills</tissue>
    </source>
</reference>
<dbReference type="SUPFAM" id="SSF51206">
    <property type="entry name" value="cAMP-binding domain-like"/>
    <property type="match status" value="2"/>
</dbReference>
<dbReference type="InterPro" id="IPR000595">
    <property type="entry name" value="cNMP-bd_dom"/>
</dbReference>
<keyword evidence="4" id="KW-1185">Reference proteome</keyword>
<gene>
    <name evidence="3" type="ORF">ACJMK2_020630</name>
</gene>
<dbReference type="SMART" id="SM00100">
    <property type="entry name" value="cNMP"/>
    <property type="match status" value="1"/>
</dbReference>
<feature type="region of interest" description="Disordered" evidence="1">
    <location>
        <begin position="547"/>
        <end position="573"/>
    </location>
</feature>
<proteinExistence type="predicted"/>
<dbReference type="PANTHER" id="PTHR23011">
    <property type="entry name" value="CYCLIC NUCLEOTIDE-BINDING DOMAIN CONTAINING PROTEIN"/>
    <property type="match status" value="1"/>
</dbReference>
<evidence type="ECO:0000256" key="1">
    <source>
        <dbReference type="SAM" id="MobiDB-lite"/>
    </source>
</evidence>
<feature type="compositionally biased region" description="Basic and acidic residues" evidence="1">
    <location>
        <begin position="508"/>
        <end position="521"/>
    </location>
</feature>
<dbReference type="InterPro" id="IPR018490">
    <property type="entry name" value="cNMP-bd_dom_sf"/>
</dbReference>
<dbReference type="InterPro" id="IPR018488">
    <property type="entry name" value="cNMP-bd_CS"/>
</dbReference>
<dbReference type="PANTHER" id="PTHR23011:SF28">
    <property type="entry name" value="CYCLIC NUCLEOTIDE-BINDING DOMAIN CONTAINING PROTEIN"/>
    <property type="match status" value="1"/>
</dbReference>
<comment type="caution">
    <text evidence="3">The sequence shown here is derived from an EMBL/GenBank/DDBJ whole genome shotgun (WGS) entry which is preliminary data.</text>
</comment>
<dbReference type="CDD" id="cd00038">
    <property type="entry name" value="CAP_ED"/>
    <property type="match status" value="1"/>
</dbReference>
<dbReference type="Gene3D" id="2.60.120.10">
    <property type="entry name" value="Jelly Rolls"/>
    <property type="match status" value="2"/>
</dbReference>
<name>A0ABD3TZN5_SINWO</name>
<dbReference type="AlphaFoldDB" id="A0ABD3TZN5"/>
<accession>A0ABD3TZN5</accession>
<organism evidence="3 4">
    <name type="scientific">Sinanodonta woodiana</name>
    <name type="common">Chinese pond mussel</name>
    <name type="synonym">Anodonta woodiana</name>
    <dbReference type="NCBI Taxonomy" id="1069815"/>
    <lineage>
        <taxon>Eukaryota</taxon>
        <taxon>Metazoa</taxon>
        <taxon>Spiralia</taxon>
        <taxon>Lophotrochozoa</taxon>
        <taxon>Mollusca</taxon>
        <taxon>Bivalvia</taxon>
        <taxon>Autobranchia</taxon>
        <taxon>Heteroconchia</taxon>
        <taxon>Palaeoheterodonta</taxon>
        <taxon>Unionida</taxon>
        <taxon>Unionoidea</taxon>
        <taxon>Unionidae</taxon>
        <taxon>Unioninae</taxon>
        <taxon>Sinanodonta</taxon>
    </lineage>
</organism>
<dbReference type="PROSITE" id="PS50042">
    <property type="entry name" value="CNMP_BINDING_3"/>
    <property type="match status" value="1"/>
</dbReference>
<evidence type="ECO:0000313" key="4">
    <source>
        <dbReference type="Proteomes" id="UP001634394"/>
    </source>
</evidence>
<feature type="compositionally biased region" description="Polar residues" evidence="1">
    <location>
        <begin position="552"/>
        <end position="571"/>
    </location>
</feature>
<protein>
    <recommendedName>
        <fullName evidence="2">Cyclic nucleotide-binding domain-containing protein</fullName>
    </recommendedName>
</protein>
<dbReference type="InterPro" id="IPR014710">
    <property type="entry name" value="RmlC-like_jellyroll"/>
</dbReference>
<dbReference type="PROSITE" id="PS00888">
    <property type="entry name" value="CNMP_BINDING_1"/>
    <property type="match status" value="1"/>
</dbReference>
<dbReference type="Proteomes" id="UP001634394">
    <property type="component" value="Unassembled WGS sequence"/>
</dbReference>
<feature type="domain" description="Cyclic nucleotide-binding" evidence="2">
    <location>
        <begin position="37"/>
        <end position="195"/>
    </location>
</feature>
<dbReference type="EMBL" id="JBJQND010000017">
    <property type="protein sequence ID" value="KAL3842639.1"/>
    <property type="molecule type" value="Genomic_DNA"/>
</dbReference>
<evidence type="ECO:0000313" key="3">
    <source>
        <dbReference type="EMBL" id="KAL3842639.1"/>
    </source>
</evidence>
<feature type="region of interest" description="Disordered" evidence="1">
    <location>
        <begin position="501"/>
        <end position="531"/>
    </location>
</feature>
<sequence>MALLYEKVVHTVSKPPQERTDTMIDQILPWFRKKSELFKLMKTEILKEIIKNCDFTTCAKDTVLIKQGDRGDCFYIILRGSVSVHIQTNFENIPGGEKPTSTEEEEVVDEEEVEQNTKKKTKELDRSIYGNFVGKLDAGRSFGELALINADCIRNASIIVDEMLDLLVVNRELYNGTLKAFQTREYEEKKRFVEEYPLFSGWQPRYKKQLAMSLRKQKLNFDGILVKQGCPADGLCFLLSGQAKMLVDPVQHEVQYPEFYPLPEIEELEKVEARENIRREMNMAVLKGEEKKPAYQRPKSPSQDRKRLHRSLEVCVIGAIEIIGDLEITFKLSSNAETVQCTQEAEVFILDQRNFERLVEKRNPSSIEMIKATTHEKLELRMSWLQQKELPLLRYFLYKLDEKKRHEEDKHKYKRQDVKDNVTKLKIDSLKRGLTMDVRGSGSVFNTIRMRDSTKRAQSRGLPTGLGATRNFINSKKNLVPGMGSSAGTFFAARPSTVVENNINEEGESGKTDNDAERKVSNGEGHNGIDFNVDHVAGYGQGSRILCENKNSHSTTPSKPDATNHSESQGHLQEEISDSALTQLEDRIAAWHGKFADTNDSSKHLVKLHRYNAEVSN</sequence>